<feature type="domain" description="FAD-binding FR-type" evidence="1">
    <location>
        <begin position="350"/>
        <end position="480"/>
    </location>
</feature>
<dbReference type="PANTHER" id="PTHR42815:SF2">
    <property type="entry name" value="FAD-BINDING, PUTATIVE (AFU_ORTHOLOGUE AFUA_6G07600)-RELATED"/>
    <property type="match status" value="1"/>
</dbReference>
<dbReference type="InterPro" id="IPR000873">
    <property type="entry name" value="AMP-dep_synth/lig_dom"/>
</dbReference>
<dbReference type="Pfam" id="PF23562">
    <property type="entry name" value="AMP-binding_C_3"/>
    <property type="match status" value="1"/>
</dbReference>
<dbReference type="SUPFAM" id="SSF56801">
    <property type="entry name" value="Acetyl-CoA synthetase-like"/>
    <property type="match status" value="1"/>
</dbReference>
<dbReference type="InterPro" id="IPR039261">
    <property type="entry name" value="FNR_nucleotide-bd"/>
</dbReference>
<dbReference type="Proteomes" id="UP000729357">
    <property type="component" value="Unassembled WGS sequence"/>
</dbReference>
<reference evidence="2" key="1">
    <citation type="journal article" date="2021" name="J Fungi (Basel)">
        <title>Virulence traits and population genomics of the black yeast Aureobasidium melanogenum.</title>
        <authorList>
            <person name="Cernosa A."/>
            <person name="Sun X."/>
            <person name="Gostincar C."/>
            <person name="Fang C."/>
            <person name="Gunde-Cimerman N."/>
            <person name="Song Z."/>
        </authorList>
    </citation>
    <scope>NUCLEOTIDE SEQUENCE</scope>
    <source>
        <strain evidence="2">EXF-9298</strain>
    </source>
</reference>
<dbReference type="GO" id="GO:0016491">
    <property type="term" value="F:oxidoreductase activity"/>
    <property type="evidence" value="ECO:0007669"/>
    <property type="project" value="InterPro"/>
</dbReference>
<dbReference type="SUPFAM" id="SSF50475">
    <property type="entry name" value="FMN-binding split barrel"/>
    <property type="match status" value="1"/>
</dbReference>
<dbReference type="PANTHER" id="PTHR42815">
    <property type="entry name" value="FAD-BINDING, PUTATIVE (AFU_ORTHOLOGUE AFUA_6G07600)-RELATED"/>
    <property type="match status" value="1"/>
</dbReference>
<dbReference type="PROSITE" id="PS51384">
    <property type="entry name" value="FAD_FR"/>
    <property type="match status" value="1"/>
</dbReference>
<keyword evidence="3" id="KW-1185">Reference proteome</keyword>
<dbReference type="InterPro" id="IPR042099">
    <property type="entry name" value="ANL_N_sf"/>
</dbReference>
<evidence type="ECO:0000259" key="1">
    <source>
        <dbReference type="PROSITE" id="PS51384"/>
    </source>
</evidence>
<dbReference type="InterPro" id="IPR017938">
    <property type="entry name" value="Riboflavin_synthase-like_b-brl"/>
</dbReference>
<dbReference type="Gene3D" id="2.30.110.10">
    <property type="entry name" value="Electron Transport, Fmn-binding Protein, Chain A"/>
    <property type="match status" value="1"/>
</dbReference>
<dbReference type="SUPFAM" id="SSF63380">
    <property type="entry name" value="Riboflavin synthase domain-like"/>
    <property type="match status" value="1"/>
</dbReference>
<proteinExistence type="predicted"/>
<evidence type="ECO:0000313" key="2">
    <source>
        <dbReference type="EMBL" id="KAG9975042.1"/>
    </source>
</evidence>
<feature type="non-terminal residue" evidence="2">
    <location>
        <position position="1173"/>
    </location>
</feature>
<dbReference type="PROSITE" id="PS00455">
    <property type="entry name" value="AMP_BINDING"/>
    <property type="match status" value="1"/>
</dbReference>
<dbReference type="InterPro" id="IPR020845">
    <property type="entry name" value="AMP-binding_CS"/>
</dbReference>
<dbReference type="AlphaFoldDB" id="A0A9P8JSH3"/>
<dbReference type="Pfam" id="PF00501">
    <property type="entry name" value="AMP-binding"/>
    <property type="match status" value="1"/>
</dbReference>
<protein>
    <submittedName>
        <fullName evidence="2">Oxidoreductase</fullName>
    </submittedName>
</protein>
<dbReference type="EMBL" id="JAHFXS010001886">
    <property type="protein sequence ID" value="KAG9975042.1"/>
    <property type="molecule type" value="Genomic_DNA"/>
</dbReference>
<reference evidence="2" key="2">
    <citation type="submission" date="2021-08" db="EMBL/GenBank/DDBJ databases">
        <authorList>
            <person name="Gostincar C."/>
            <person name="Sun X."/>
            <person name="Song Z."/>
            <person name="Gunde-Cimerman N."/>
        </authorList>
    </citation>
    <scope>NUCLEOTIDE SEQUENCE</scope>
    <source>
        <strain evidence="2">EXF-9298</strain>
    </source>
</reference>
<organism evidence="2 3">
    <name type="scientific">Aureobasidium melanogenum</name>
    <name type="common">Aureobasidium pullulans var. melanogenum</name>
    <dbReference type="NCBI Taxonomy" id="46634"/>
    <lineage>
        <taxon>Eukaryota</taxon>
        <taxon>Fungi</taxon>
        <taxon>Dikarya</taxon>
        <taxon>Ascomycota</taxon>
        <taxon>Pezizomycotina</taxon>
        <taxon>Dothideomycetes</taxon>
        <taxon>Dothideomycetidae</taxon>
        <taxon>Dothideales</taxon>
        <taxon>Saccotheciaceae</taxon>
        <taxon>Aureobasidium</taxon>
    </lineage>
</organism>
<dbReference type="Gene3D" id="2.40.30.10">
    <property type="entry name" value="Translation factors"/>
    <property type="match status" value="1"/>
</dbReference>
<name>A0A9P8JSH3_AURME</name>
<dbReference type="Gene3D" id="3.40.50.12780">
    <property type="entry name" value="N-terminal domain of ligase-like"/>
    <property type="match status" value="1"/>
</dbReference>
<sequence>MAFYQALDFHDGEKMMQKKLRVPEMDNPTIPMLSPQASSMLQRAPLLAFGTLDSEGRPWTTAWGGRKGFSQPLGNSMIAIRTSVAARLDPVVEALVGRNAKGEIVKEEGEGRLLSGLAIDLDTRKRVKLAGRMVAGTLGIADGENDTDDYGKQGILQLVARIDESLGNCPKYLNRREISPATPDPQLISDTAHLDERAVELLHKADLMFLSTSSGSSMDTNHRGGPPGFVRCLKQEGGCTQFIYPEYSGNRLYQSLGNMMLEPRAGFCFPDFDTGNCLFVTGRSEILFGKEAAEVMPRSNLAVRVTVTAARLVASVLPFRGNTGEFSPYNPVVRYLISEQAINRTEVQNASHNAAKLLAQIPLTPTISRFKFSLSNAATYTAGQYVTIDVSDHLDVGYSHMRDDDPRSLNDDFVRTFTVSSPPGVPPHPSKRLADDEFEITIRKVGVVTDFLFKHGLNPEAHGSELEIGIKGFGGSFVVEQTEEKSSIAFVAAGVGITPLMPCLHSLRLEHLQLFWTLRAVDLGLAVDLLDGFQDLAANLTLFVTGIFPENEEQKAGIGKLNDCGVHIVYRRMERSDLELLIPKIERWYICTEAIPVPRAPPSASTGANTAADMTRETPEYGTKLLPTLVDEIATTTPNRVYASVPKDDADMSKGFKDVTYADFARAIDALSWWLEETLGKADGTFPTFAYFGPRDLGYAIVVVAAAKVGRKVLLASHLASPDAHLLLLGSLSCTAVIYASKMTALAEALRERFPSAKYISTTSFGAFLTQSHTSANFEHYVYSKPYSKAHSDPVMVVHTSGTTGLPKPVTWTNDMLCSVDRLHTLPGSAATQMAGQRIYCALPTFHTSGITASLLTPVYLSTIIILGPAGVRPDKQTVLDVLRNAPVSAASFPPSLLEELIADPVCRKALKQLKKIVYGGAPLAAWAIRIIGSEFSGTVSSALGSTEGGLWLTGSSPDPADQGYFLIHPFMAPDFQHTDADLYELVIKRTPKSEAYTNFFRCIDSTPSHLAAHFDFDTKESINEFRTKDLFSPHPTKPGLWKYRCRKDDLVLLSGEVKMYAGAIEEAISAHPAIGAVVVGGQYRSRPFLMVEPATSITTNDQKAEFVNEIWPAVEAENEKHHDSARLQKELVVIVEPEKKMMRTPKGTVDRKATLSAFEGEIDQVYKAWSKM</sequence>
<dbReference type="InterPro" id="IPR017927">
    <property type="entry name" value="FAD-bd_FR_type"/>
</dbReference>
<evidence type="ECO:0000313" key="3">
    <source>
        <dbReference type="Proteomes" id="UP000729357"/>
    </source>
</evidence>
<dbReference type="SUPFAM" id="SSF52343">
    <property type="entry name" value="Ferredoxin reductase-like, C-terminal NADP-linked domain"/>
    <property type="match status" value="1"/>
</dbReference>
<gene>
    <name evidence="2" type="ORF">KCU98_g11606</name>
</gene>
<comment type="caution">
    <text evidence="2">The sequence shown here is derived from an EMBL/GenBank/DDBJ whole genome shotgun (WGS) entry which is preliminary data.</text>
</comment>
<accession>A0A9P8JSH3</accession>
<dbReference type="InterPro" id="IPR012349">
    <property type="entry name" value="Split_barrel_FMN-bd"/>
</dbReference>